<sequence>MPRNTPQWTLENYIDLALRLSGSPFTVGIADEGPHIATVTTTPKAAQVMSGIVQVVSEPPQTKPAKSKPVQATSTKPRSANVTSAKLQPVHSTSARPQPVHVTSTKPKPAHAMPAAPGPPLKSGHGRPP</sequence>
<feature type="compositionally biased region" description="Polar residues" evidence="1">
    <location>
        <begin position="70"/>
        <end position="106"/>
    </location>
</feature>
<comment type="caution">
    <text evidence="2">The sequence shown here is derived from an EMBL/GenBank/DDBJ whole genome shotgun (WGS) entry which is preliminary data.</text>
</comment>
<keyword evidence="3" id="KW-1185">Reference proteome</keyword>
<reference evidence="2 3" key="1">
    <citation type="submission" date="2022-01" db="EMBL/GenBank/DDBJ databases">
        <title>A high-quality chromosome-level genome assembly of rohu carp, Labeo rohita.</title>
        <authorList>
            <person name="Arick M.A. II"/>
            <person name="Hsu C.-Y."/>
            <person name="Magbanua Z."/>
            <person name="Pechanova O."/>
            <person name="Grover C."/>
            <person name="Miller E."/>
            <person name="Thrash A."/>
            <person name="Ezzel L."/>
            <person name="Alam S."/>
            <person name="Benzie J."/>
            <person name="Hamilton M."/>
            <person name="Karsi A."/>
            <person name="Lawrence M.L."/>
            <person name="Peterson D.G."/>
        </authorList>
    </citation>
    <scope>NUCLEOTIDE SEQUENCE [LARGE SCALE GENOMIC DNA]</scope>
    <source>
        <strain evidence="3">BAU-BD-2019</strain>
        <tissue evidence="2">Blood</tissue>
    </source>
</reference>
<protein>
    <submittedName>
        <fullName evidence="2">Protein piccolo</fullName>
    </submittedName>
</protein>
<dbReference type="EMBL" id="JACTAM010000016">
    <property type="protein sequence ID" value="KAI2655627.1"/>
    <property type="molecule type" value="Genomic_DNA"/>
</dbReference>
<name>A0ABQ8LYB1_LABRO</name>
<proteinExistence type="predicted"/>
<evidence type="ECO:0000313" key="2">
    <source>
        <dbReference type="EMBL" id="KAI2655627.1"/>
    </source>
</evidence>
<accession>A0ABQ8LYB1</accession>
<evidence type="ECO:0000313" key="3">
    <source>
        <dbReference type="Proteomes" id="UP000830375"/>
    </source>
</evidence>
<feature type="region of interest" description="Disordered" evidence="1">
    <location>
        <begin position="57"/>
        <end position="129"/>
    </location>
</feature>
<dbReference type="Proteomes" id="UP000830375">
    <property type="component" value="Unassembled WGS sequence"/>
</dbReference>
<organism evidence="2 3">
    <name type="scientific">Labeo rohita</name>
    <name type="common">Indian major carp</name>
    <name type="synonym">Cyprinus rohita</name>
    <dbReference type="NCBI Taxonomy" id="84645"/>
    <lineage>
        <taxon>Eukaryota</taxon>
        <taxon>Metazoa</taxon>
        <taxon>Chordata</taxon>
        <taxon>Craniata</taxon>
        <taxon>Vertebrata</taxon>
        <taxon>Euteleostomi</taxon>
        <taxon>Actinopterygii</taxon>
        <taxon>Neopterygii</taxon>
        <taxon>Teleostei</taxon>
        <taxon>Ostariophysi</taxon>
        <taxon>Cypriniformes</taxon>
        <taxon>Cyprinidae</taxon>
        <taxon>Labeoninae</taxon>
        <taxon>Labeonini</taxon>
        <taxon>Labeo</taxon>
    </lineage>
</organism>
<gene>
    <name evidence="2" type="ORF">H4Q32_018052</name>
</gene>
<evidence type="ECO:0000256" key="1">
    <source>
        <dbReference type="SAM" id="MobiDB-lite"/>
    </source>
</evidence>